<dbReference type="AlphaFoldDB" id="A0A1F5VIE1"/>
<dbReference type="EMBL" id="MFHD01000005">
    <property type="protein sequence ID" value="OGF63233.1"/>
    <property type="molecule type" value="Genomic_DNA"/>
</dbReference>
<sequence>MLLDFFKRERGRTHVLAIDLGTASISAAAAVRHEGEKTEILKVLRYPIDLFGYQLGGVAEKLPYILKDGFIKVFKDAFGVLRHFDIIMIGFADPFCVDKTTERKITRANSSSAITEEEINRMVKSLRDEIMDKMLAIVGHEILSMRVNGYEVDSANRYKGKSLEAAIMFTSISPTLKEYVESAKEMFFPKSGVFYYSDAAVFRKALKSTGNLYEHGIAMDIGGEMTTIFDADACVNQRYGAAAFGVRTLMRRVEASMKIDAAEAESLIKKYSSGALDEAIKTKVEKVLTPALSDWFLALQEPIRQFASGNYTRKIMLTGGGADLALFAGFLKESLKRDYNIAADIQIFNAEIFRDFFAGASQNWLRGGGDVILSSLALLTP</sequence>
<organism evidence="1 2">
    <name type="scientific">Candidatus Giovannonibacteria bacterium RIFCSPHIGHO2_01_FULL_45_23</name>
    <dbReference type="NCBI Taxonomy" id="1798325"/>
    <lineage>
        <taxon>Bacteria</taxon>
        <taxon>Candidatus Giovannoniibacteriota</taxon>
    </lineage>
</organism>
<accession>A0A1F5VIE1</accession>
<reference evidence="1 2" key="1">
    <citation type="journal article" date="2016" name="Nat. Commun.">
        <title>Thousands of microbial genomes shed light on interconnected biogeochemical processes in an aquifer system.</title>
        <authorList>
            <person name="Anantharaman K."/>
            <person name="Brown C.T."/>
            <person name="Hug L.A."/>
            <person name="Sharon I."/>
            <person name="Castelle C.J."/>
            <person name="Probst A.J."/>
            <person name="Thomas B.C."/>
            <person name="Singh A."/>
            <person name="Wilkins M.J."/>
            <person name="Karaoz U."/>
            <person name="Brodie E.L."/>
            <person name="Williams K.H."/>
            <person name="Hubbard S.S."/>
            <person name="Banfield J.F."/>
        </authorList>
    </citation>
    <scope>NUCLEOTIDE SEQUENCE [LARGE SCALE GENOMIC DNA]</scope>
</reference>
<evidence type="ECO:0000313" key="2">
    <source>
        <dbReference type="Proteomes" id="UP000179251"/>
    </source>
</evidence>
<dbReference type="STRING" id="1798325.A2834_03810"/>
<dbReference type="Gene3D" id="3.30.420.40">
    <property type="match status" value="1"/>
</dbReference>
<evidence type="ECO:0000313" key="1">
    <source>
        <dbReference type="EMBL" id="OGF63233.1"/>
    </source>
</evidence>
<proteinExistence type="predicted"/>
<protein>
    <recommendedName>
        <fullName evidence="3">SHS2 domain-containing protein</fullName>
    </recommendedName>
</protein>
<name>A0A1F5VIE1_9BACT</name>
<gene>
    <name evidence="1" type="ORF">A2834_03810</name>
</gene>
<comment type="caution">
    <text evidence="1">The sequence shown here is derived from an EMBL/GenBank/DDBJ whole genome shotgun (WGS) entry which is preliminary data.</text>
</comment>
<evidence type="ECO:0008006" key="3">
    <source>
        <dbReference type="Google" id="ProtNLM"/>
    </source>
</evidence>
<dbReference type="Proteomes" id="UP000179251">
    <property type="component" value="Unassembled WGS sequence"/>
</dbReference>